<keyword evidence="1" id="KW-1133">Transmembrane helix</keyword>
<dbReference type="EMBL" id="BRXS01000001">
    <property type="protein sequence ID" value="GLC23791.1"/>
    <property type="molecule type" value="Genomic_DNA"/>
</dbReference>
<organism evidence="2 3">
    <name type="scientific">Roseisolibacter agri</name>
    <dbReference type="NCBI Taxonomy" id="2014610"/>
    <lineage>
        <taxon>Bacteria</taxon>
        <taxon>Pseudomonadati</taxon>
        <taxon>Gemmatimonadota</taxon>
        <taxon>Gemmatimonadia</taxon>
        <taxon>Gemmatimonadales</taxon>
        <taxon>Gemmatimonadaceae</taxon>
        <taxon>Roseisolibacter</taxon>
    </lineage>
</organism>
<evidence type="ECO:0000313" key="2">
    <source>
        <dbReference type="EMBL" id="GLC23791.1"/>
    </source>
</evidence>
<name>A0AA37Q6B3_9BACT</name>
<evidence type="ECO:0000313" key="3">
    <source>
        <dbReference type="Proteomes" id="UP001161325"/>
    </source>
</evidence>
<keyword evidence="3" id="KW-1185">Reference proteome</keyword>
<keyword evidence="1" id="KW-0472">Membrane</keyword>
<dbReference type="RefSeq" id="WP_284348236.1">
    <property type="nucleotide sequence ID" value="NZ_BRXS01000001.1"/>
</dbReference>
<gene>
    <name evidence="2" type="ORF">rosag_03040</name>
</gene>
<feature type="transmembrane region" description="Helical" evidence="1">
    <location>
        <begin position="183"/>
        <end position="200"/>
    </location>
</feature>
<comment type="caution">
    <text evidence="2">The sequence shown here is derived from an EMBL/GenBank/DDBJ whole genome shotgun (WGS) entry which is preliminary data.</text>
</comment>
<proteinExistence type="predicted"/>
<feature type="transmembrane region" description="Helical" evidence="1">
    <location>
        <begin position="129"/>
        <end position="150"/>
    </location>
</feature>
<dbReference type="AlphaFoldDB" id="A0AA37Q6B3"/>
<sequence>MSRAERAYRLLLRSYPRAFRAAYDSEMLLLFRDQRRDPAARGFRFWRAILWDVARSAPLLRLEALRARWRAWMDGSWDGGGAHFHPQGGSMRARRATAMLAVLGGVFQLVNTGVDGWGGRATGLGGDWVLALGLSAVMGALLLSAGVALLRGGPGATRLVRGAALACLALIAVLQVVFPFMSIFSRLLGVAIPVALLVALHSSGGRRDLSASTPA</sequence>
<protein>
    <submittedName>
        <fullName evidence="2">Uncharacterized protein</fullName>
    </submittedName>
</protein>
<keyword evidence="1" id="KW-0812">Transmembrane</keyword>
<dbReference type="Proteomes" id="UP001161325">
    <property type="component" value="Unassembled WGS sequence"/>
</dbReference>
<accession>A0AA37Q6B3</accession>
<reference evidence="2" key="1">
    <citation type="submission" date="2022-08" db="EMBL/GenBank/DDBJ databases">
        <title>Draft genome sequencing of Roseisolibacter agri AW1220.</title>
        <authorList>
            <person name="Tobiishi Y."/>
            <person name="Tonouchi A."/>
        </authorList>
    </citation>
    <scope>NUCLEOTIDE SEQUENCE</scope>
    <source>
        <strain evidence="2">AW1220</strain>
    </source>
</reference>
<evidence type="ECO:0000256" key="1">
    <source>
        <dbReference type="SAM" id="Phobius"/>
    </source>
</evidence>
<feature type="transmembrane region" description="Helical" evidence="1">
    <location>
        <begin position="96"/>
        <end position="114"/>
    </location>
</feature>
<feature type="transmembrane region" description="Helical" evidence="1">
    <location>
        <begin position="159"/>
        <end position="177"/>
    </location>
</feature>